<dbReference type="OrthoDB" id="9801235at2"/>
<comment type="subunit">
    <text evidence="5">Interacts with translational regulator CsrA and flagellin(s).</text>
</comment>
<reference evidence="6 7" key="1">
    <citation type="submission" date="2016-10" db="EMBL/GenBank/DDBJ databases">
        <authorList>
            <person name="de Groot N.N."/>
        </authorList>
    </citation>
    <scope>NUCLEOTIDE SEQUENCE [LARGE SCALE GENOMIC DNA]</scope>
    <source>
        <strain evidence="6 7">DSM 2784</strain>
    </source>
</reference>
<accession>A0A1G5RUU1</accession>
<keyword evidence="2 5" id="KW-1005">Bacterial flagellum biogenesis</keyword>
<comment type="similarity">
    <text evidence="5">Belongs to the FliW family.</text>
</comment>
<keyword evidence="7" id="KW-1185">Reference proteome</keyword>
<dbReference type="Pfam" id="PF02623">
    <property type="entry name" value="FliW"/>
    <property type="match status" value="1"/>
</dbReference>
<dbReference type="SUPFAM" id="SSF141457">
    <property type="entry name" value="BH3618-like"/>
    <property type="match status" value="1"/>
</dbReference>
<name>A0A1G5RUU1_9FIRM</name>
<dbReference type="HAMAP" id="MF_01185">
    <property type="entry name" value="FliW"/>
    <property type="match status" value="1"/>
</dbReference>
<dbReference type="Gene3D" id="2.30.290.10">
    <property type="entry name" value="BH3618-like"/>
    <property type="match status" value="1"/>
</dbReference>
<dbReference type="InterPro" id="IPR024046">
    <property type="entry name" value="Flagellar_assmbl_FliW_dom_sf"/>
</dbReference>
<dbReference type="PANTHER" id="PTHR39190">
    <property type="entry name" value="FLAGELLAR ASSEMBLY FACTOR FLIW"/>
    <property type="match status" value="1"/>
</dbReference>
<evidence type="ECO:0000256" key="5">
    <source>
        <dbReference type="HAMAP-Rule" id="MF_01185"/>
    </source>
</evidence>
<evidence type="ECO:0000313" key="7">
    <source>
        <dbReference type="Proteomes" id="UP000199208"/>
    </source>
</evidence>
<sequence length="148" mass="16281">MTLVPDELINQTELPGELYFPEGLPGFEDCRHYKLQPVEDMPFYSMICEENEAVGFIVTSPWFWIQGFEVELPDDVCEKIGITSPEEAEVLAIVTVRDPLDASTMNLAAPVAVSLKRRQAAQVVLTSPEWSTRVPLKGEGVAASVGLG</sequence>
<keyword evidence="6" id="KW-0966">Cell projection</keyword>
<dbReference type="EMBL" id="FMWL01000003">
    <property type="protein sequence ID" value="SCZ77823.1"/>
    <property type="molecule type" value="Genomic_DNA"/>
</dbReference>
<dbReference type="GO" id="GO:0006417">
    <property type="term" value="P:regulation of translation"/>
    <property type="evidence" value="ECO:0007669"/>
    <property type="project" value="UniProtKB-KW"/>
</dbReference>
<proteinExistence type="inferred from homology"/>
<dbReference type="GO" id="GO:0005737">
    <property type="term" value="C:cytoplasm"/>
    <property type="evidence" value="ECO:0007669"/>
    <property type="project" value="UniProtKB-SubCell"/>
</dbReference>
<gene>
    <name evidence="5" type="primary">fliW</name>
    <name evidence="6" type="ORF">SAMN03080599_00965</name>
</gene>
<evidence type="ECO:0000256" key="3">
    <source>
        <dbReference type="ARBA" id="ARBA00022845"/>
    </source>
</evidence>
<dbReference type="GO" id="GO:0044780">
    <property type="term" value="P:bacterial-type flagellum assembly"/>
    <property type="evidence" value="ECO:0007669"/>
    <property type="project" value="UniProtKB-UniRule"/>
</dbReference>
<dbReference type="AlphaFoldDB" id="A0A1G5RUU1"/>
<evidence type="ECO:0000256" key="2">
    <source>
        <dbReference type="ARBA" id="ARBA00022795"/>
    </source>
</evidence>
<organism evidence="6 7">
    <name type="scientific">Acidaminobacter hydrogenoformans DSM 2784</name>
    <dbReference type="NCBI Taxonomy" id="1120920"/>
    <lineage>
        <taxon>Bacteria</taxon>
        <taxon>Bacillati</taxon>
        <taxon>Bacillota</taxon>
        <taxon>Clostridia</taxon>
        <taxon>Peptostreptococcales</taxon>
        <taxon>Acidaminobacteraceae</taxon>
        <taxon>Acidaminobacter</taxon>
    </lineage>
</organism>
<comment type="function">
    <text evidence="5">Acts as an anti-CsrA protein, binds CsrA and prevents it from repressing translation of its target genes, one of which is flagellin. Binds to flagellin and participates in the assembly of the flagellum.</text>
</comment>
<keyword evidence="3 5" id="KW-0810">Translation regulation</keyword>
<dbReference type="PANTHER" id="PTHR39190:SF1">
    <property type="entry name" value="FLAGELLAR ASSEMBLY FACTOR FLIW"/>
    <property type="match status" value="1"/>
</dbReference>
<keyword evidence="6" id="KW-0282">Flagellum</keyword>
<evidence type="ECO:0000256" key="1">
    <source>
        <dbReference type="ARBA" id="ARBA00022490"/>
    </source>
</evidence>
<keyword evidence="6" id="KW-0969">Cilium</keyword>
<dbReference type="Proteomes" id="UP000199208">
    <property type="component" value="Unassembled WGS sequence"/>
</dbReference>
<protein>
    <recommendedName>
        <fullName evidence="5">Flagellar assembly factor FliW</fullName>
    </recommendedName>
</protein>
<dbReference type="InterPro" id="IPR003775">
    <property type="entry name" value="Flagellar_assembly_factor_FliW"/>
</dbReference>
<evidence type="ECO:0000313" key="6">
    <source>
        <dbReference type="EMBL" id="SCZ77823.1"/>
    </source>
</evidence>
<evidence type="ECO:0000256" key="4">
    <source>
        <dbReference type="ARBA" id="ARBA00023186"/>
    </source>
</evidence>
<keyword evidence="4 5" id="KW-0143">Chaperone</keyword>
<dbReference type="RefSeq" id="WP_092589751.1">
    <property type="nucleotide sequence ID" value="NZ_FMWL01000003.1"/>
</dbReference>
<comment type="subcellular location">
    <subcellularLocation>
        <location evidence="5">Cytoplasm</location>
    </subcellularLocation>
</comment>
<keyword evidence="1 5" id="KW-0963">Cytoplasm</keyword>
<dbReference type="STRING" id="1120920.SAMN03080599_00965"/>